<dbReference type="InterPro" id="IPR003660">
    <property type="entry name" value="HAMP_dom"/>
</dbReference>
<dbReference type="Gene3D" id="3.30.565.10">
    <property type="entry name" value="Histidine kinase-like ATPase, C-terminal domain"/>
    <property type="match status" value="1"/>
</dbReference>
<dbReference type="SUPFAM" id="SSF55874">
    <property type="entry name" value="ATPase domain of HSP90 chaperone/DNA topoisomerase II/histidine kinase"/>
    <property type="match status" value="1"/>
</dbReference>
<dbReference type="PANTHER" id="PTHR43047:SF72">
    <property type="entry name" value="OSMOSENSING HISTIDINE PROTEIN KINASE SLN1"/>
    <property type="match status" value="1"/>
</dbReference>
<dbReference type="SMART" id="SM00387">
    <property type="entry name" value="HATPase_c"/>
    <property type="match status" value="1"/>
</dbReference>
<dbReference type="Proteomes" id="UP000198847">
    <property type="component" value="Unassembled WGS sequence"/>
</dbReference>
<gene>
    <name evidence="11" type="ORF">SAMN04490178_11938</name>
</gene>
<organism evidence="11 12">
    <name type="scientific">Propionispora vibrioides</name>
    <dbReference type="NCBI Taxonomy" id="112903"/>
    <lineage>
        <taxon>Bacteria</taxon>
        <taxon>Bacillati</taxon>
        <taxon>Bacillota</taxon>
        <taxon>Negativicutes</taxon>
        <taxon>Selenomonadales</taxon>
        <taxon>Sporomusaceae</taxon>
        <taxon>Propionispora</taxon>
    </lineage>
</organism>
<dbReference type="InterPro" id="IPR003661">
    <property type="entry name" value="HisK_dim/P_dom"/>
</dbReference>
<sequence length="391" mass="43617">MLVIKMNSIITRITGLMFLTVVLTVFLLIYLTNQQMTQLFQEYLVVQHMEAVRGTMLLLNEPDESIIMGPLEHTFLASVHTSLIWVGMSILAAGLLASYILARSITVPLRNLSRAAEQIAQGNYEQNVPIETRDEVGYLAGIFNRMSEALRVNTKLRQQLLANIAHELKTPLAVIQGHLEGMVDGVIEPSKEQLGSLHEEAIHLNRLIKDLRDLSLAEVRQLALEKYPTNINPIVTRAVILLKPLADVKHIRITSILADCLPEVVVDSDRMSQVFYNLLVNAIRYSPEQGEIQVTTRLVMKEKDRWLQVAVADHGSGIASEDMPYLFDHFYRGDKSRDRKSGGSGLGLAIVKQLVENHGGKVTVKSELGEGSVFQVLIPIETDLTHSAETQ</sequence>
<keyword evidence="4" id="KW-0597">Phosphoprotein</keyword>
<evidence type="ECO:0000256" key="8">
    <source>
        <dbReference type="SAM" id="Phobius"/>
    </source>
</evidence>
<evidence type="ECO:0000256" key="5">
    <source>
        <dbReference type="ARBA" id="ARBA00022679"/>
    </source>
</evidence>
<protein>
    <recommendedName>
        <fullName evidence="3">histidine kinase</fullName>
        <ecNumber evidence="3">2.7.13.3</ecNumber>
    </recommendedName>
</protein>
<evidence type="ECO:0000256" key="4">
    <source>
        <dbReference type="ARBA" id="ARBA00022553"/>
    </source>
</evidence>
<feature type="domain" description="HAMP" evidence="10">
    <location>
        <begin position="103"/>
        <end position="155"/>
    </location>
</feature>
<reference evidence="11 12" key="1">
    <citation type="submission" date="2016-10" db="EMBL/GenBank/DDBJ databases">
        <authorList>
            <person name="de Groot N.N."/>
        </authorList>
    </citation>
    <scope>NUCLEOTIDE SEQUENCE [LARGE SCALE GENOMIC DNA]</scope>
    <source>
        <strain evidence="11 12">DSM 13305</strain>
    </source>
</reference>
<dbReference type="GO" id="GO:0009927">
    <property type="term" value="F:histidine phosphotransfer kinase activity"/>
    <property type="evidence" value="ECO:0007669"/>
    <property type="project" value="TreeGrafter"/>
</dbReference>
<dbReference type="Pfam" id="PF00512">
    <property type="entry name" value="HisKA"/>
    <property type="match status" value="1"/>
</dbReference>
<dbReference type="EC" id="2.7.13.3" evidence="3"/>
<proteinExistence type="predicted"/>
<keyword evidence="5" id="KW-0808">Transferase</keyword>
<evidence type="ECO:0000256" key="6">
    <source>
        <dbReference type="ARBA" id="ARBA00022777"/>
    </source>
</evidence>
<dbReference type="PROSITE" id="PS50885">
    <property type="entry name" value="HAMP"/>
    <property type="match status" value="1"/>
</dbReference>
<comment type="catalytic activity">
    <reaction evidence="1">
        <text>ATP + protein L-histidine = ADP + protein N-phospho-L-histidine.</text>
        <dbReference type="EC" id="2.7.13.3"/>
    </reaction>
</comment>
<dbReference type="SUPFAM" id="SSF47384">
    <property type="entry name" value="Homodimeric domain of signal transducing histidine kinase"/>
    <property type="match status" value="1"/>
</dbReference>
<evidence type="ECO:0000313" key="12">
    <source>
        <dbReference type="Proteomes" id="UP000198847"/>
    </source>
</evidence>
<keyword evidence="8" id="KW-0472">Membrane</keyword>
<dbReference type="SUPFAM" id="SSF158472">
    <property type="entry name" value="HAMP domain-like"/>
    <property type="match status" value="1"/>
</dbReference>
<dbReference type="InterPro" id="IPR004358">
    <property type="entry name" value="Sig_transdc_His_kin-like_C"/>
</dbReference>
<dbReference type="InterPro" id="IPR036097">
    <property type="entry name" value="HisK_dim/P_sf"/>
</dbReference>
<evidence type="ECO:0000259" key="9">
    <source>
        <dbReference type="PROSITE" id="PS50109"/>
    </source>
</evidence>
<dbReference type="Pfam" id="PF00672">
    <property type="entry name" value="HAMP"/>
    <property type="match status" value="1"/>
</dbReference>
<dbReference type="SMART" id="SM00304">
    <property type="entry name" value="HAMP"/>
    <property type="match status" value="1"/>
</dbReference>
<evidence type="ECO:0000256" key="2">
    <source>
        <dbReference type="ARBA" id="ARBA00004370"/>
    </source>
</evidence>
<dbReference type="PROSITE" id="PS50109">
    <property type="entry name" value="HIS_KIN"/>
    <property type="match status" value="1"/>
</dbReference>
<dbReference type="PANTHER" id="PTHR43047">
    <property type="entry name" value="TWO-COMPONENT HISTIDINE PROTEIN KINASE"/>
    <property type="match status" value="1"/>
</dbReference>
<dbReference type="GO" id="GO:0005886">
    <property type="term" value="C:plasma membrane"/>
    <property type="evidence" value="ECO:0007669"/>
    <property type="project" value="TreeGrafter"/>
</dbReference>
<dbReference type="Pfam" id="PF02518">
    <property type="entry name" value="HATPase_c"/>
    <property type="match status" value="1"/>
</dbReference>
<accession>A0A1H8X041</accession>
<keyword evidence="8" id="KW-0812">Transmembrane</keyword>
<keyword evidence="8" id="KW-1133">Transmembrane helix</keyword>
<dbReference type="InterPro" id="IPR003594">
    <property type="entry name" value="HATPase_dom"/>
</dbReference>
<dbReference type="GO" id="GO:0000155">
    <property type="term" value="F:phosphorelay sensor kinase activity"/>
    <property type="evidence" value="ECO:0007669"/>
    <property type="project" value="InterPro"/>
</dbReference>
<evidence type="ECO:0000313" key="11">
    <source>
        <dbReference type="EMBL" id="SEP33325.1"/>
    </source>
</evidence>
<dbReference type="AlphaFoldDB" id="A0A1H8X041"/>
<dbReference type="CDD" id="cd06225">
    <property type="entry name" value="HAMP"/>
    <property type="match status" value="1"/>
</dbReference>
<dbReference type="SMART" id="SM00388">
    <property type="entry name" value="HisKA"/>
    <property type="match status" value="1"/>
</dbReference>
<evidence type="ECO:0000256" key="7">
    <source>
        <dbReference type="ARBA" id="ARBA00023012"/>
    </source>
</evidence>
<dbReference type="CDD" id="cd00075">
    <property type="entry name" value="HATPase"/>
    <property type="match status" value="1"/>
</dbReference>
<dbReference type="PRINTS" id="PR00344">
    <property type="entry name" value="BCTRLSENSOR"/>
</dbReference>
<dbReference type="EMBL" id="FODY01000019">
    <property type="protein sequence ID" value="SEP33325.1"/>
    <property type="molecule type" value="Genomic_DNA"/>
</dbReference>
<keyword evidence="12" id="KW-1185">Reference proteome</keyword>
<dbReference type="FunFam" id="3.30.565.10:FF:000006">
    <property type="entry name" value="Sensor histidine kinase WalK"/>
    <property type="match status" value="1"/>
</dbReference>
<dbReference type="InterPro" id="IPR036890">
    <property type="entry name" value="HATPase_C_sf"/>
</dbReference>
<dbReference type="InterPro" id="IPR005467">
    <property type="entry name" value="His_kinase_dom"/>
</dbReference>
<keyword evidence="7" id="KW-0902">Two-component regulatory system</keyword>
<evidence type="ECO:0000256" key="3">
    <source>
        <dbReference type="ARBA" id="ARBA00012438"/>
    </source>
</evidence>
<dbReference type="CDD" id="cd00082">
    <property type="entry name" value="HisKA"/>
    <property type="match status" value="1"/>
</dbReference>
<comment type="subcellular location">
    <subcellularLocation>
        <location evidence="2">Membrane</location>
    </subcellularLocation>
</comment>
<dbReference type="Gene3D" id="1.10.287.130">
    <property type="match status" value="1"/>
</dbReference>
<name>A0A1H8X041_9FIRM</name>
<evidence type="ECO:0000259" key="10">
    <source>
        <dbReference type="PROSITE" id="PS50885"/>
    </source>
</evidence>
<evidence type="ECO:0000256" key="1">
    <source>
        <dbReference type="ARBA" id="ARBA00000085"/>
    </source>
</evidence>
<dbReference type="Gene3D" id="6.10.340.10">
    <property type="match status" value="1"/>
</dbReference>
<feature type="transmembrane region" description="Helical" evidence="8">
    <location>
        <begin position="9"/>
        <end position="31"/>
    </location>
</feature>
<dbReference type="STRING" id="112903.SAMN04490178_11938"/>
<feature type="domain" description="Histidine kinase" evidence="9">
    <location>
        <begin position="163"/>
        <end position="382"/>
    </location>
</feature>
<keyword evidence="6 11" id="KW-0418">Kinase</keyword>
<feature type="transmembrane region" description="Helical" evidence="8">
    <location>
        <begin position="83"/>
        <end position="102"/>
    </location>
</feature>